<gene>
    <name evidence="9" type="ORF">RMAR00112_LOCUS30793</name>
    <name evidence="10" type="ORF">RMAR00112_LOCUS30800</name>
</gene>
<dbReference type="GO" id="GO:0007076">
    <property type="term" value="P:mitotic chromosome condensation"/>
    <property type="evidence" value="ECO:0007669"/>
    <property type="project" value="InterPro"/>
</dbReference>
<dbReference type="InterPro" id="IPR025977">
    <property type="entry name" value="Cnd3_C"/>
</dbReference>
<evidence type="ECO:0000256" key="4">
    <source>
        <dbReference type="ARBA" id="ARBA00022776"/>
    </source>
</evidence>
<evidence type="ECO:0000256" key="7">
    <source>
        <dbReference type="SAM" id="MobiDB-lite"/>
    </source>
</evidence>
<evidence type="ECO:0000256" key="1">
    <source>
        <dbReference type="ARBA" id="ARBA00004286"/>
    </source>
</evidence>
<feature type="region of interest" description="Disordered" evidence="7">
    <location>
        <begin position="269"/>
        <end position="300"/>
    </location>
</feature>
<keyword evidence="2" id="KW-0158">Chromosome</keyword>
<organism evidence="9">
    <name type="scientific">Rhodosorus marinus</name>
    <dbReference type="NCBI Taxonomy" id="101924"/>
    <lineage>
        <taxon>Eukaryota</taxon>
        <taxon>Rhodophyta</taxon>
        <taxon>Stylonematophyceae</taxon>
        <taxon>Stylonematales</taxon>
        <taxon>Stylonemataceae</taxon>
        <taxon>Rhodosorus</taxon>
    </lineage>
</organism>
<dbReference type="GO" id="GO:0000796">
    <property type="term" value="C:condensin complex"/>
    <property type="evidence" value="ECO:0007669"/>
    <property type="project" value="InterPro"/>
</dbReference>
<dbReference type="PANTHER" id="PTHR14418:SF5">
    <property type="entry name" value="CONDENSIN COMPLEX SUBUNIT 3"/>
    <property type="match status" value="1"/>
</dbReference>
<keyword evidence="3" id="KW-0132">Cell division</keyword>
<comment type="subcellular location">
    <subcellularLocation>
        <location evidence="1">Chromosome</location>
    </subcellularLocation>
</comment>
<sequence length="350" mass="38865">MAMKCMVDFLMAFRMEDRSSEGENPEENGNDSTTPSGKALILSLLLDNLLHSDSEMRTVAAEGLARLLFCARIEAEPEILSKLLLLFFNPATEDDDLHRQSMSVFFPAFAARSQTNRSLFEEALILTLNAISSAPSVSPIASVDPVEMSLYTFYLLELNDQPLKRTVDSETSSDSQSERMILRLLNKVIDLCETIGDSDALHMYCRVLGNIKLKQTVGTLSELESFMSLTSKAVGYVGSMGDSKSITFIRKFAMQLRIQHRDNQSARVLFGDDEEDGESEDDSYSGKENAEVVPRSTRARSTTALVDHNENVTFHTGTHEHKKSMLNEVGEGVERASARGRVLRSGSRKS</sequence>
<keyword evidence="5" id="KW-0226">DNA condensation</keyword>
<keyword evidence="6" id="KW-0131">Cell cycle</keyword>
<evidence type="ECO:0000256" key="6">
    <source>
        <dbReference type="ARBA" id="ARBA00023306"/>
    </source>
</evidence>
<feature type="domain" description="Nuclear condensin complex subunit 3 C-terminal" evidence="8">
    <location>
        <begin position="1"/>
        <end position="213"/>
    </location>
</feature>
<evidence type="ECO:0000256" key="2">
    <source>
        <dbReference type="ARBA" id="ARBA00022454"/>
    </source>
</evidence>
<dbReference type="AlphaFoldDB" id="A0A7S3A7R7"/>
<dbReference type="GO" id="GO:0000793">
    <property type="term" value="C:condensed chromosome"/>
    <property type="evidence" value="ECO:0007669"/>
    <property type="project" value="TreeGrafter"/>
</dbReference>
<keyword evidence="4" id="KW-0498">Mitosis</keyword>
<evidence type="ECO:0000259" key="8">
    <source>
        <dbReference type="Pfam" id="PF12719"/>
    </source>
</evidence>
<reference evidence="9" key="1">
    <citation type="submission" date="2021-01" db="EMBL/GenBank/DDBJ databases">
        <authorList>
            <person name="Corre E."/>
            <person name="Pelletier E."/>
            <person name="Niang G."/>
            <person name="Scheremetjew M."/>
            <person name="Finn R."/>
            <person name="Kale V."/>
            <person name="Holt S."/>
            <person name="Cochrane G."/>
            <person name="Meng A."/>
            <person name="Brown T."/>
            <person name="Cohen L."/>
        </authorList>
    </citation>
    <scope>NUCLEOTIDE SEQUENCE</scope>
    <source>
        <strain evidence="9">CCMP 769</strain>
    </source>
</reference>
<proteinExistence type="predicted"/>
<dbReference type="Pfam" id="PF12719">
    <property type="entry name" value="Cnd3"/>
    <property type="match status" value="1"/>
</dbReference>
<name>A0A7S3A7R7_9RHOD</name>
<feature type="region of interest" description="Disordered" evidence="7">
    <location>
        <begin position="329"/>
        <end position="350"/>
    </location>
</feature>
<dbReference type="GO" id="GO:0051301">
    <property type="term" value="P:cell division"/>
    <property type="evidence" value="ECO:0007669"/>
    <property type="project" value="UniProtKB-KW"/>
</dbReference>
<dbReference type="InterPro" id="IPR016024">
    <property type="entry name" value="ARM-type_fold"/>
</dbReference>
<evidence type="ECO:0000256" key="5">
    <source>
        <dbReference type="ARBA" id="ARBA00023067"/>
    </source>
</evidence>
<evidence type="ECO:0000313" key="9">
    <source>
        <dbReference type="EMBL" id="CAE0062722.1"/>
    </source>
</evidence>
<evidence type="ECO:0000256" key="3">
    <source>
        <dbReference type="ARBA" id="ARBA00022618"/>
    </source>
</evidence>
<evidence type="ECO:0000313" key="10">
    <source>
        <dbReference type="EMBL" id="CAE0062729.1"/>
    </source>
</evidence>
<feature type="compositionally biased region" description="Acidic residues" evidence="7">
    <location>
        <begin position="271"/>
        <end position="283"/>
    </location>
</feature>
<dbReference type="SUPFAM" id="SSF48371">
    <property type="entry name" value="ARM repeat"/>
    <property type="match status" value="1"/>
</dbReference>
<dbReference type="PANTHER" id="PTHR14418">
    <property type="entry name" value="CONDENSIN COMPLEX SUBUNIT 3-RELATED"/>
    <property type="match status" value="1"/>
</dbReference>
<accession>A0A7S3A7R7</accession>
<protein>
    <recommendedName>
        <fullName evidence="8">Nuclear condensin complex subunit 3 C-terminal domain-containing protein</fullName>
    </recommendedName>
</protein>
<dbReference type="InterPro" id="IPR027165">
    <property type="entry name" value="CND3"/>
</dbReference>
<dbReference type="EMBL" id="HBHW01040093">
    <property type="protein sequence ID" value="CAE0062729.1"/>
    <property type="molecule type" value="Transcribed_RNA"/>
</dbReference>
<dbReference type="EMBL" id="HBHW01040086">
    <property type="protein sequence ID" value="CAE0062722.1"/>
    <property type="molecule type" value="Transcribed_RNA"/>
</dbReference>